<organism evidence="1 2">
    <name type="scientific">Acaulospora colombiana</name>
    <dbReference type="NCBI Taxonomy" id="27376"/>
    <lineage>
        <taxon>Eukaryota</taxon>
        <taxon>Fungi</taxon>
        <taxon>Fungi incertae sedis</taxon>
        <taxon>Mucoromycota</taxon>
        <taxon>Glomeromycotina</taxon>
        <taxon>Glomeromycetes</taxon>
        <taxon>Diversisporales</taxon>
        <taxon>Acaulosporaceae</taxon>
        <taxon>Acaulospora</taxon>
    </lineage>
</organism>
<protein>
    <submittedName>
        <fullName evidence="1">9963_t:CDS:1</fullName>
    </submittedName>
</protein>
<evidence type="ECO:0000313" key="1">
    <source>
        <dbReference type="EMBL" id="CAG8484811.1"/>
    </source>
</evidence>
<gene>
    <name evidence="1" type="ORF">ACOLOM_LOCUS2133</name>
</gene>
<name>A0ACA9KP29_9GLOM</name>
<keyword evidence="2" id="KW-1185">Reference proteome</keyword>
<evidence type="ECO:0000313" key="2">
    <source>
        <dbReference type="Proteomes" id="UP000789525"/>
    </source>
</evidence>
<sequence length="1606" mass="182512">MAYPTVSVAQVEQVISQLYGGANAQFQKSAQEYIQNFQKQEYAWELASQLLASQSINSQFIGAHTFQVKISRDWNTLTVEKKRWLRTELLGWIVRLSNGPGMVITKLCLSLTAYALQAVPDIWSNFIMDFFETLHSASIQNSGQPMFVELPVLEFLTVVPEEVLRADLVGERKAKVNQELIDATPRVLSTLKSLLSSHQAHQERDVQIKQKSLKCLQSWILYGVPFESLYPLIDDVINLFPIESTNDQATEVLVEFLSQPRITSYQNTVCGKMLDCLTSEWAKTQIMTAVNDSNEAPARNLCRLLTTFGDSFSDYIAIHFLRQDVMVYLEMMLIEMPLQFWYLLHESLVDSDVIPVNGGDDSDGASSSITLQEAQKIRETSIVVFRRLSEILRSKVQYPPDDEWSEWLKDVKERFKIYRRDVGDTLMNSYYILRNQMLAFLVDLAAMQLNAPGRDPSLWQDLESTLFCLNSIAEAVDYKENVFLPRLFGPDVFEKLPTQGNYRLRNTALSLIGSYAEWLKNHPRQILFALNYIVPALGDSETAFTASLSFKEVCDICRDSLVNDIDGLMHIYVVVGPHIQPREKQKVIESIADVIQKLPPEKMIAPLSVITDQIIQTLREVIMLGKQVLVAVKSPSETVITHLEYLTCCCRGIQPPDDEVITLDENERDSQNGEISISQSRLSGALSDISNIVAETWDQDDEVIEFINTGVRTTANLLSIPFEVIISIVQISYLRSPHSCLLDTAAQVVTVFGSNNRYSNDLRNMLGEITTITIQQYVRNQSVMEQYPDLFLQKCPILLYTLPSELFSNIMKFSIAGLGLQERLALKSAVAFMSEFVGQHYEDERLSKGIESVIMTYGMEIMRELISGIGGRLPRSFVISLSHVLYKMTGRYIEASREWLNLLLTQPVFVFDGGAPELKRTTLKERRRRRVGKTNDLQKTAEKILAAQLKIRAMRDIEGSKSIKVQGDSNEKVTPDDDTSYYDEIKLNPQRRKKDEYDLPPIPGSIDSMTTEDDPRLATADDLRRYIKKYKPDNIDTHSEAFQSLPLEVQYEVVGELRLKTKLYTAMDFSKLQIKNLVRRNELTQKMLDVTNNAKNIKSSRIASERNREYVLMKNEGTGYTMMTNQGSPFNYTGSKGLGTLEEPLNLIDSSESEDESELETDGEESEVEEVMLNPEDVNNKPSSPQSYIDKQEDDFSTNDVDAGNLMLNSDAYVDDEETIDSVMEKFHTLESKKRSASLIYISDDDMMTGEPNMDIDDVNESFESSEPELFYALWLSQAVPEFKNEYENHEDMMQKAIFEWDESEIQEQDTLALKKLGKIREGDDKKEAALNFWLKFLRAAIQFRKPFEPPNQESDADSTLEYSDRPTSKAQYRRYSVSSGSASESGSGSSNSDDIEVYEKGELNLQEPPQFIISKVCREVKLRNINFDSMILPQHFDRYLPDSNKTCSSIYATYYSERLPGYFITEGMVSKDYSNTLDQDESLCSSDKNTLGKSKDLLNSERDSNRLGHSDHPNVINCEAIQMIASHIGKSEKSSSEIEISYLENSSESNEDFVERILPVDINAGEKMEPDANDFDPRIRSESSQVAESFRGLNFRDENSNPSSS</sequence>
<dbReference type="Proteomes" id="UP000789525">
    <property type="component" value="Unassembled WGS sequence"/>
</dbReference>
<feature type="non-terminal residue" evidence="1">
    <location>
        <position position="1606"/>
    </location>
</feature>
<comment type="caution">
    <text evidence="1">The sequence shown here is derived from an EMBL/GenBank/DDBJ whole genome shotgun (WGS) entry which is preliminary data.</text>
</comment>
<dbReference type="EMBL" id="CAJVPT010002658">
    <property type="protein sequence ID" value="CAG8484811.1"/>
    <property type="molecule type" value="Genomic_DNA"/>
</dbReference>
<proteinExistence type="predicted"/>
<accession>A0ACA9KP29</accession>
<reference evidence="1" key="1">
    <citation type="submission" date="2021-06" db="EMBL/GenBank/DDBJ databases">
        <authorList>
            <person name="Kallberg Y."/>
            <person name="Tangrot J."/>
            <person name="Rosling A."/>
        </authorList>
    </citation>
    <scope>NUCLEOTIDE SEQUENCE</scope>
    <source>
        <strain evidence="1">CL356</strain>
    </source>
</reference>